<evidence type="ECO:0000256" key="2">
    <source>
        <dbReference type="SAM" id="MobiDB-lite"/>
    </source>
</evidence>
<feature type="region of interest" description="Disordered" evidence="2">
    <location>
        <begin position="310"/>
        <end position="329"/>
    </location>
</feature>
<accession>A0A914HEG4</accession>
<reference evidence="4" key="1">
    <citation type="submission" date="2022-11" db="UniProtKB">
        <authorList>
            <consortium name="WormBaseParasite"/>
        </authorList>
    </citation>
    <scope>IDENTIFICATION</scope>
</reference>
<evidence type="ECO:0000313" key="3">
    <source>
        <dbReference type="Proteomes" id="UP000887572"/>
    </source>
</evidence>
<feature type="compositionally biased region" description="Basic and acidic residues" evidence="2">
    <location>
        <begin position="310"/>
        <end position="322"/>
    </location>
</feature>
<dbReference type="WBParaSite" id="Gr19_v10_g16389.t1">
    <property type="protein sequence ID" value="Gr19_v10_g16389.t1"/>
    <property type="gene ID" value="Gr19_v10_g16389"/>
</dbReference>
<dbReference type="GO" id="GO:0005739">
    <property type="term" value="C:mitochondrion"/>
    <property type="evidence" value="ECO:0007669"/>
    <property type="project" value="UniProtKB-SubCell"/>
</dbReference>
<evidence type="ECO:0000313" key="4">
    <source>
        <dbReference type="WBParaSite" id="Gr19_v10_g16389.t1"/>
    </source>
</evidence>
<dbReference type="InterPro" id="IPR019266">
    <property type="entry name" value="Ribosomal_mS27"/>
</dbReference>
<comment type="subcellular location">
    <subcellularLocation>
        <location evidence="1">Mitochondrion</location>
    </subcellularLocation>
</comment>
<dbReference type="PANTHER" id="PTHR21393">
    <property type="entry name" value="MITOCHONDRIAL 28S RIBOSOMAL PROTEIN S27"/>
    <property type="match status" value="1"/>
</dbReference>
<sequence>MPVFRAGLFVLRSGLFVNRHALFRPCTTVGASNSSHKFLNSDFSLPAEWGNRLGQLSVDELGGANFEWLIAVQKKFSSGGKASAVDLDLACSVPVTSDQIGDLVDLCYKLRHTNSAPDLLPSTEYTVCRLLLESGDLDTFMKLLNDPINYGIFPNEHICCLFLDHFLCSARVQYAAKLATYVVLQELFDFPLLNFLATRALLEWTELPNAERIFDDQIHPKVPPTLEEETNFNEENVRLFRYPFLKNPHWDGHFDQTEADQLAGNGNGPKPRDWRRRFAPGGNARVESSERDIIRAAVLLSQQLLNFAEATEKQTEDRKSDESTEEREELALKELIEQKSAEFGAGNTKASDKLSAVLAMRFRPISREKERQLLERQRKDFREWARHRKELIHSQAQRAEHLARLSEVRKRAAELREEKELLHFFENRVRIEDEARERTELIKELGLMKKKGELTEEEYAQGIFHLARRLKEGKTAKQALEEISGSDLFSRVQSRAMSTHLSNNN</sequence>
<evidence type="ECO:0000256" key="1">
    <source>
        <dbReference type="ARBA" id="ARBA00004173"/>
    </source>
</evidence>
<dbReference type="InterPro" id="IPR034913">
    <property type="entry name" value="mS27/PTCD2"/>
</dbReference>
<proteinExistence type="predicted"/>
<dbReference type="Proteomes" id="UP000887572">
    <property type="component" value="Unplaced"/>
</dbReference>
<name>A0A914HEG4_GLORO</name>
<protein>
    <submittedName>
        <fullName evidence="4">Uncharacterized protein</fullName>
    </submittedName>
</protein>
<dbReference type="AlphaFoldDB" id="A0A914HEG4"/>
<dbReference type="PANTHER" id="PTHR21393:SF0">
    <property type="entry name" value="SMALL RIBOSOMAL SUBUNIT PROTEIN MS27"/>
    <property type="match status" value="1"/>
</dbReference>
<organism evidence="3 4">
    <name type="scientific">Globodera rostochiensis</name>
    <name type="common">Golden nematode worm</name>
    <name type="synonym">Heterodera rostochiensis</name>
    <dbReference type="NCBI Taxonomy" id="31243"/>
    <lineage>
        <taxon>Eukaryota</taxon>
        <taxon>Metazoa</taxon>
        <taxon>Ecdysozoa</taxon>
        <taxon>Nematoda</taxon>
        <taxon>Chromadorea</taxon>
        <taxon>Rhabditida</taxon>
        <taxon>Tylenchina</taxon>
        <taxon>Tylenchomorpha</taxon>
        <taxon>Tylenchoidea</taxon>
        <taxon>Heteroderidae</taxon>
        <taxon>Heteroderinae</taxon>
        <taxon>Globodera</taxon>
    </lineage>
</organism>
<dbReference type="Pfam" id="PF10037">
    <property type="entry name" value="MRP-S27"/>
    <property type="match status" value="1"/>
</dbReference>
<keyword evidence="3" id="KW-1185">Reference proteome</keyword>